<organism evidence="10 11">
    <name type="scientific">Anabarilius grahami</name>
    <name type="common">Kanglang fish</name>
    <name type="synonym">Barilius grahami</name>
    <dbReference type="NCBI Taxonomy" id="495550"/>
    <lineage>
        <taxon>Eukaryota</taxon>
        <taxon>Metazoa</taxon>
        <taxon>Chordata</taxon>
        <taxon>Craniata</taxon>
        <taxon>Vertebrata</taxon>
        <taxon>Euteleostomi</taxon>
        <taxon>Actinopterygii</taxon>
        <taxon>Neopterygii</taxon>
        <taxon>Teleostei</taxon>
        <taxon>Ostariophysi</taxon>
        <taxon>Cypriniformes</taxon>
        <taxon>Xenocyprididae</taxon>
        <taxon>Xenocypridinae</taxon>
        <taxon>Xenocypridinae incertae sedis</taxon>
        <taxon>Anabarilius</taxon>
    </lineage>
</organism>
<evidence type="ECO:0000256" key="1">
    <source>
        <dbReference type="ARBA" id="ARBA00004479"/>
    </source>
</evidence>
<evidence type="ECO:0000256" key="5">
    <source>
        <dbReference type="ARBA" id="ARBA00022989"/>
    </source>
</evidence>
<proteinExistence type="inferred from homology"/>
<dbReference type="SMART" id="SM00406">
    <property type="entry name" value="IGv"/>
    <property type="match status" value="1"/>
</dbReference>
<evidence type="ECO:0000256" key="4">
    <source>
        <dbReference type="ARBA" id="ARBA00022729"/>
    </source>
</evidence>
<keyword evidence="11" id="KW-1185">Reference proteome</keyword>
<evidence type="ECO:0000313" key="11">
    <source>
        <dbReference type="Proteomes" id="UP000281406"/>
    </source>
</evidence>
<dbReference type="InterPro" id="IPR003599">
    <property type="entry name" value="Ig_sub"/>
</dbReference>
<dbReference type="EMBL" id="RJVU01080352">
    <property type="protein sequence ID" value="ROI15102.1"/>
    <property type="molecule type" value="Genomic_DNA"/>
</dbReference>
<keyword evidence="6 8" id="KW-0472">Membrane</keyword>
<gene>
    <name evidence="10" type="ORF">DPX16_16948</name>
</gene>
<comment type="caution">
    <text evidence="10">The sequence shown here is derived from an EMBL/GenBank/DDBJ whole genome shotgun (WGS) entry which is preliminary data.</text>
</comment>
<dbReference type="PANTHER" id="PTHR32178">
    <property type="entry name" value="FAM187"/>
    <property type="match status" value="1"/>
</dbReference>
<dbReference type="PROSITE" id="PS50835">
    <property type="entry name" value="IG_LIKE"/>
    <property type="match status" value="2"/>
</dbReference>
<dbReference type="InterPro" id="IPR013783">
    <property type="entry name" value="Ig-like_fold"/>
</dbReference>
<keyword evidence="7" id="KW-0325">Glycoprotein</keyword>
<comment type="subcellular location">
    <subcellularLocation>
        <location evidence="1">Membrane</location>
        <topology evidence="1">Single-pass type I membrane protein</topology>
    </subcellularLocation>
</comment>
<evidence type="ECO:0000313" key="10">
    <source>
        <dbReference type="EMBL" id="ROI15102.1"/>
    </source>
</evidence>
<dbReference type="AlphaFoldDB" id="A0A3N0XCF1"/>
<evidence type="ECO:0000259" key="9">
    <source>
        <dbReference type="PROSITE" id="PS50835"/>
    </source>
</evidence>
<evidence type="ECO:0000256" key="6">
    <source>
        <dbReference type="ARBA" id="ARBA00023136"/>
    </source>
</evidence>
<comment type="similarity">
    <text evidence="2">Belongs to the FAM187 family.</text>
</comment>
<dbReference type="SUPFAM" id="SSF48726">
    <property type="entry name" value="Immunoglobulin"/>
    <property type="match status" value="2"/>
</dbReference>
<dbReference type="InterPro" id="IPR013106">
    <property type="entry name" value="Ig_V-set"/>
</dbReference>
<evidence type="ECO:0000256" key="3">
    <source>
        <dbReference type="ARBA" id="ARBA00022692"/>
    </source>
</evidence>
<dbReference type="InterPro" id="IPR031733">
    <property type="entry name" value="Dynein_attach_N"/>
</dbReference>
<dbReference type="InterPro" id="IPR036179">
    <property type="entry name" value="Ig-like_dom_sf"/>
</dbReference>
<evidence type="ECO:0000256" key="2">
    <source>
        <dbReference type="ARBA" id="ARBA00008727"/>
    </source>
</evidence>
<dbReference type="InterPro" id="IPR039311">
    <property type="entry name" value="FAM187A/B"/>
</dbReference>
<name>A0A3N0XCF1_ANAGA</name>
<protein>
    <submittedName>
        <fullName evidence="10">Ig-like V-type domain-containing protein FAM187A</fullName>
    </submittedName>
</protein>
<reference evidence="10 11" key="1">
    <citation type="submission" date="2018-10" db="EMBL/GenBank/DDBJ databases">
        <title>Genome assembly for a Yunnan-Guizhou Plateau 3E fish, Anabarilius grahami (Regan), and its evolutionary and genetic applications.</title>
        <authorList>
            <person name="Jiang W."/>
        </authorList>
    </citation>
    <scope>NUCLEOTIDE SEQUENCE [LARGE SCALE GENOMIC DNA]</scope>
    <source>
        <strain evidence="10">AG-KIZ</strain>
        <tissue evidence="10">Muscle</tissue>
    </source>
</reference>
<dbReference type="PANTHER" id="PTHR32178:SF7">
    <property type="entry name" value="IG-LIKE V-TYPE DOMAIN-CONTAINING PROTEIN FAM187A"/>
    <property type="match status" value="1"/>
</dbReference>
<sequence length="470" mass="53502">MEKSDIINFSCLEKELQAALEADRKYQRENDAKFRALSQNVASYEEFSRNMLKEVLVVCFSAIFPLLLSAYEAPEDKEDIFGSRPCPAFLVFDTAAFIADMTVELPCHCKPEETHSVVWYYQKQIGSMNTKVLTDFEGTTVVESSKVGRGSDLHSRFSIRLFSLLIFRVQKADSGHYICGTASGEFFYGYDVDVQEVRQVLFPWNVKQRTQVQEAEPVRMKTEMFQVFTSYWSWTKCDRCDIQGEQTRVGLCYVKSIYLHLRYQHESGAAASCGSSAVPQQFGLSGSGYGAELEVRNCHTNCPPKPTTSPERRALLKFLEYDGQGVTIHYHNHPTDSDLVLTCPGAKPQYAVAWDKGSAPLYRSQYLEGLNKTSRVFIDTGHHLHFRPVCLEDKGSYFCWLQGELAAEIRLGVYLRLGRLRQISDPESVYALQVILACYIGITAMFFLTVLVRFIWQISKEDIFADINRT</sequence>
<dbReference type="SMART" id="SM00409">
    <property type="entry name" value="IG"/>
    <property type="match status" value="2"/>
</dbReference>
<evidence type="ECO:0000256" key="8">
    <source>
        <dbReference type="SAM" id="Phobius"/>
    </source>
</evidence>
<keyword evidence="3 8" id="KW-0812">Transmembrane</keyword>
<dbReference type="Proteomes" id="UP000281406">
    <property type="component" value="Unassembled WGS sequence"/>
</dbReference>
<dbReference type="Pfam" id="PF07686">
    <property type="entry name" value="V-set"/>
    <property type="match status" value="1"/>
</dbReference>
<dbReference type="Gene3D" id="2.60.40.10">
    <property type="entry name" value="Immunoglobulins"/>
    <property type="match status" value="2"/>
</dbReference>
<accession>A0A3N0XCF1</accession>
<feature type="transmembrane region" description="Helical" evidence="8">
    <location>
        <begin position="430"/>
        <end position="456"/>
    </location>
</feature>
<keyword evidence="4" id="KW-0732">Signal</keyword>
<dbReference type="InterPro" id="IPR007110">
    <property type="entry name" value="Ig-like_dom"/>
</dbReference>
<dbReference type="GO" id="GO:0016020">
    <property type="term" value="C:membrane"/>
    <property type="evidence" value="ECO:0007669"/>
    <property type="project" value="UniProtKB-SubCell"/>
</dbReference>
<dbReference type="Pfam" id="PF15867">
    <property type="entry name" value="Dynein_attach_N"/>
    <property type="match status" value="1"/>
</dbReference>
<keyword evidence="5 8" id="KW-1133">Transmembrane helix</keyword>
<dbReference type="OrthoDB" id="9899560at2759"/>
<feature type="domain" description="Ig-like" evidence="9">
    <location>
        <begin position="304"/>
        <end position="399"/>
    </location>
</feature>
<evidence type="ECO:0000256" key="7">
    <source>
        <dbReference type="ARBA" id="ARBA00023180"/>
    </source>
</evidence>
<feature type="domain" description="Ig-like" evidence="9">
    <location>
        <begin position="87"/>
        <end position="179"/>
    </location>
</feature>